<dbReference type="EMBL" id="JACASE010000002">
    <property type="protein sequence ID" value="KAF6495922.1"/>
    <property type="molecule type" value="Genomic_DNA"/>
</dbReference>
<evidence type="ECO:0000313" key="3">
    <source>
        <dbReference type="Proteomes" id="UP000593571"/>
    </source>
</evidence>
<proteinExistence type="predicted"/>
<gene>
    <name evidence="2" type="ORF">HJG63_010232</name>
</gene>
<keyword evidence="1" id="KW-0472">Membrane</keyword>
<protein>
    <submittedName>
        <fullName evidence="2">Uncharacterized protein</fullName>
    </submittedName>
</protein>
<accession>A0A7J8JIL0</accession>
<dbReference type="AlphaFoldDB" id="A0A7J8JIL0"/>
<sequence>MFKLVIWQMKLFSQREKYMFYVVVLFYFFFVRFITVIRKLLPGSVPRATNHHIAVTVLLELDVLRTSMSQYLMFSSFQVNGLSELKKVEESQDGSGGEKLYNVYTSFCYHKSIFICWEVSRKGFRS</sequence>
<keyword evidence="1" id="KW-0812">Transmembrane</keyword>
<keyword evidence="3" id="KW-1185">Reference proteome</keyword>
<organism evidence="2 3">
    <name type="scientific">Rousettus aegyptiacus</name>
    <name type="common">Egyptian fruit bat</name>
    <name type="synonym">Pteropus aegyptiacus</name>
    <dbReference type="NCBI Taxonomy" id="9407"/>
    <lineage>
        <taxon>Eukaryota</taxon>
        <taxon>Metazoa</taxon>
        <taxon>Chordata</taxon>
        <taxon>Craniata</taxon>
        <taxon>Vertebrata</taxon>
        <taxon>Euteleostomi</taxon>
        <taxon>Mammalia</taxon>
        <taxon>Eutheria</taxon>
        <taxon>Laurasiatheria</taxon>
        <taxon>Chiroptera</taxon>
        <taxon>Yinpterochiroptera</taxon>
        <taxon>Pteropodoidea</taxon>
        <taxon>Pteropodidae</taxon>
        <taxon>Rousettinae</taxon>
        <taxon>Rousettus</taxon>
    </lineage>
</organism>
<dbReference type="Proteomes" id="UP000593571">
    <property type="component" value="Unassembled WGS sequence"/>
</dbReference>
<reference evidence="2 3" key="1">
    <citation type="journal article" date="2020" name="Nature">
        <title>Six reference-quality genomes reveal evolution of bat adaptations.</title>
        <authorList>
            <person name="Jebb D."/>
            <person name="Huang Z."/>
            <person name="Pippel M."/>
            <person name="Hughes G.M."/>
            <person name="Lavrichenko K."/>
            <person name="Devanna P."/>
            <person name="Winkler S."/>
            <person name="Jermiin L.S."/>
            <person name="Skirmuntt E.C."/>
            <person name="Katzourakis A."/>
            <person name="Burkitt-Gray L."/>
            <person name="Ray D.A."/>
            <person name="Sullivan K.A.M."/>
            <person name="Roscito J.G."/>
            <person name="Kirilenko B.M."/>
            <person name="Davalos L.M."/>
            <person name="Corthals A.P."/>
            <person name="Power M.L."/>
            <person name="Jones G."/>
            <person name="Ransome R.D."/>
            <person name="Dechmann D.K.N."/>
            <person name="Locatelli A.G."/>
            <person name="Puechmaille S.J."/>
            <person name="Fedrigo O."/>
            <person name="Jarvis E.D."/>
            <person name="Hiller M."/>
            <person name="Vernes S.C."/>
            <person name="Myers E.W."/>
            <person name="Teeling E.C."/>
        </authorList>
    </citation>
    <scope>NUCLEOTIDE SEQUENCE [LARGE SCALE GENOMIC DNA]</scope>
    <source>
        <strain evidence="2">MRouAeg1</strain>
        <tissue evidence="2">Muscle</tissue>
    </source>
</reference>
<comment type="caution">
    <text evidence="2">The sequence shown here is derived from an EMBL/GenBank/DDBJ whole genome shotgun (WGS) entry which is preliminary data.</text>
</comment>
<evidence type="ECO:0000256" key="1">
    <source>
        <dbReference type="SAM" id="Phobius"/>
    </source>
</evidence>
<name>A0A7J8JIL0_ROUAE</name>
<evidence type="ECO:0000313" key="2">
    <source>
        <dbReference type="EMBL" id="KAF6495922.1"/>
    </source>
</evidence>
<keyword evidence="1" id="KW-1133">Transmembrane helix</keyword>
<feature type="transmembrane region" description="Helical" evidence="1">
    <location>
        <begin position="18"/>
        <end position="37"/>
    </location>
</feature>